<dbReference type="Pfam" id="PF00083">
    <property type="entry name" value="Sugar_tr"/>
    <property type="match status" value="1"/>
</dbReference>
<gene>
    <name evidence="9" type="ORF">ATY89_09095</name>
    <name evidence="10" type="ORF">ATZ20_00505</name>
</gene>
<evidence type="ECO:0000256" key="7">
    <source>
        <dbReference type="SAM" id="Phobius"/>
    </source>
</evidence>
<organism evidence="9 12">
    <name type="scientific">Sulfolobus acidocaldarius</name>
    <dbReference type="NCBI Taxonomy" id="2285"/>
    <lineage>
        <taxon>Archaea</taxon>
        <taxon>Thermoproteota</taxon>
        <taxon>Thermoprotei</taxon>
        <taxon>Sulfolobales</taxon>
        <taxon>Sulfolobaceae</taxon>
        <taxon>Sulfolobus</taxon>
    </lineage>
</organism>
<dbReference type="SUPFAM" id="SSF103473">
    <property type="entry name" value="MFS general substrate transporter"/>
    <property type="match status" value="1"/>
</dbReference>
<evidence type="ECO:0000256" key="5">
    <source>
        <dbReference type="ARBA" id="ARBA00022989"/>
    </source>
</evidence>
<dbReference type="PROSITE" id="PS50850">
    <property type="entry name" value="MFS"/>
    <property type="match status" value="1"/>
</dbReference>
<evidence type="ECO:0000256" key="2">
    <source>
        <dbReference type="ARBA" id="ARBA00022448"/>
    </source>
</evidence>
<evidence type="ECO:0000259" key="8">
    <source>
        <dbReference type="PROSITE" id="PS50850"/>
    </source>
</evidence>
<protein>
    <submittedName>
        <fullName evidence="9">Sugar transporter</fullName>
    </submittedName>
</protein>
<feature type="transmembrane region" description="Helical" evidence="7">
    <location>
        <begin position="269"/>
        <end position="288"/>
    </location>
</feature>
<dbReference type="RefSeq" id="WP_011278614.1">
    <property type="nucleotide sequence ID" value="NZ_BHWZ01000004.1"/>
</dbReference>
<feature type="domain" description="Major facilitator superfamily (MFS) profile" evidence="8">
    <location>
        <begin position="1"/>
        <end position="370"/>
    </location>
</feature>
<keyword evidence="5 7" id="KW-1133">Transmembrane helix</keyword>
<dbReference type="PANTHER" id="PTHR43045">
    <property type="entry name" value="SHIKIMATE TRANSPORTER"/>
    <property type="match status" value="1"/>
</dbReference>
<keyword evidence="6 7" id="KW-0472">Membrane</keyword>
<dbReference type="GO" id="GO:0022857">
    <property type="term" value="F:transmembrane transporter activity"/>
    <property type="evidence" value="ECO:0007669"/>
    <property type="project" value="InterPro"/>
</dbReference>
<dbReference type="InterPro" id="IPR036259">
    <property type="entry name" value="MFS_trans_sf"/>
</dbReference>
<feature type="transmembrane region" description="Helical" evidence="7">
    <location>
        <begin position="32"/>
        <end position="52"/>
    </location>
</feature>
<dbReference type="GeneID" id="14552300"/>
<dbReference type="OMA" id="EMFGSRN"/>
<reference evidence="11 12" key="1">
    <citation type="submission" date="2015-12" db="EMBL/GenBank/DDBJ databases">
        <title>A stable core within a dynamic pangenome in Sulfolobus acidocaldarius.</title>
        <authorList>
            <person name="Anderson R."/>
            <person name="Kouris A."/>
            <person name="Seward C."/>
            <person name="Campbell K."/>
            <person name="Whitaker R."/>
        </authorList>
    </citation>
    <scope>NUCLEOTIDE SEQUENCE [LARGE SCALE GENOMIC DNA]</scope>
    <source>
        <strain evidence="9 12">GG12-C01-09</strain>
        <strain evidence="10 11">NG05B_CO5_07</strain>
    </source>
</reference>
<dbReference type="Gene3D" id="1.20.1250.20">
    <property type="entry name" value="MFS general substrate transporter like domains"/>
    <property type="match status" value="2"/>
</dbReference>
<dbReference type="InterPro" id="IPR005828">
    <property type="entry name" value="MFS_sugar_transport-like"/>
</dbReference>
<evidence type="ECO:0000313" key="11">
    <source>
        <dbReference type="Proteomes" id="UP000060043"/>
    </source>
</evidence>
<dbReference type="AlphaFoldDB" id="A0A0U3FIH2"/>
<accession>A0A0U3FIH2</accession>
<dbReference type="Proteomes" id="UP000060043">
    <property type="component" value="Chromosome"/>
</dbReference>
<feature type="transmembrane region" description="Helical" evidence="7">
    <location>
        <begin position="239"/>
        <end position="262"/>
    </location>
</feature>
<feature type="transmembrane region" description="Helical" evidence="7">
    <location>
        <begin position="7"/>
        <end position="26"/>
    </location>
</feature>
<evidence type="ECO:0000256" key="1">
    <source>
        <dbReference type="ARBA" id="ARBA00004651"/>
    </source>
</evidence>
<keyword evidence="2" id="KW-0813">Transport</keyword>
<name>A0A0U3FIH2_9CREN</name>
<feature type="transmembrane region" description="Helical" evidence="7">
    <location>
        <begin position="343"/>
        <end position="367"/>
    </location>
</feature>
<sequence length="370" mass="40741">MDDKKNGRFLILIGSLLLTVSEWYTFFLVSQVSFFVLSLYVGILIYTLGFIGRVSGSILFGYIGDKMGRRHSIILSAVMIILSTSLILISPSNLLFLVIARTLQGLSLGGEWGAASTILAESYLNSNYRVFILSLNQLSVPLGIILSTFSILVLSIINKVEDWNLFLLLPILLSSISLFTFKDLGETKSPSTSKIPLWEAIRDDWKNILLAIGVKISESSNYYIFTSYVFSESLSVSEISTIVLIATITQLFTMPLFGYLANSFGVKRVILSGIVIYVIGATLFLYNITLAELTLSVSNSALYSPQSSLFVDLFKSKYRVSGTNFSYQLASILGGSMVPSVLALYHLPLLSLVIPISIISLVSISYVKLK</sequence>
<evidence type="ECO:0000313" key="12">
    <source>
        <dbReference type="Proteomes" id="UP000065473"/>
    </source>
</evidence>
<feature type="transmembrane region" description="Helical" evidence="7">
    <location>
        <begin position="138"/>
        <end position="157"/>
    </location>
</feature>
<dbReference type="EMBL" id="CP013694">
    <property type="protein sequence ID" value="ALU30075.1"/>
    <property type="molecule type" value="Genomic_DNA"/>
</dbReference>
<keyword evidence="4 7" id="KW-0812">Transmembrane</keyword>
<dbReference type="OrthoDB" id="37222at2157"/>
<proteinExistence type="predicted"/>
<dbReference type="PANTHER" id="PTHR43045:SF1">
    <property type="entry name" value="SHIKIMATE TRANSPORTER"/>
    <property type="match status" value="1"/>
</dbReference>
<dbReference type="Proteomes" id="UP000065473">
    <property type="component" value="Chromosome"/>
</dbReference>
<feature type="transmembrane region" description="Helical" evidence="7">
    <location>
        <begin position="164"/>
        <end position="181"/>
    </location>
</feature>
<evidence type="ECO:0000256" key="6">
    <source>
        <dbReference type="ARBA" id="ARBA00023136"/>
    </source>
</evidence>
<keyword evidence="3" id="KW-1003">Cell membrane</keyword>
<evidence type="ECO:0000256" key="4">
    <source>
        <dbReference type="ARBA" id="ARBA00022692"/>
    </source>
</evidence>
<evidence type="ECO:0000313" key="9">
    <source>
        <dbReference type="EMBL" id="ALU30075.1"/>
    </source>
</evidence>
<dbReference type="EMBL" id="CP013695">
    <property type="protein sequence ID" value="ALU30765.1"/>
    <property type="molecule type" value="Genomic_DNA"/>
</dbReference>
<evidence type="ECO:0000256" key="3">
    <source>
        <dbReference type="ARBA" id="ARBA00022475"/>
    </source>
</evidence>
<keyword evidence="9" id="KW-0762">Sugar transport</keyword>
<comment type="subcellular location">
    <subcellularLocation>
        <location evidence="1">Cell membrane</location>
        <topology evidence="1">Multi-pass membrane protein</topology>
    </subcellularLocation>
</comment>
<feature type="transmembrane region" description="Helical" evidence="7">
    <location>
        <begin position="73"/>
        <end position="99"/>
    </location>
</feature>
<evidence type="ECO:0000313" key="10">
    <source>
        <dbReference type="EMBL" id="ALU30765.1"/>
    </source>
</evidence>
<dbReference type="InterPro" id="IPR020846">
    <property type="entry name" value="MFS_dom"/>
</dbReference>
<dbReference type="GO" id="GO:0005886">
    <property type="term" value="C:plasma membrane"/>
    <property type="evidence" value="ECO:0007669"/>
    <property type="project" value="UniProtKB-SubCell"/>
</dbReference>